<reference evidence="2" key="1">
    <citation type="submission" date="2015-10" db="EMBL/GenBank/DDBJ databases">
        <authorList>
            <person name="Luecker S."/>
            <person name="Luecker S."/>
        </authorList>
    </citation>
    <scope>NUCLEOTIDE SEQUENCE [LARGE SCALE GENOMIC DNA]</scope>
</reference>
<proteinExistence type="predicted"/>
<keyword evidence="2" id="KW-1185">Reference proteome</keyword>
<evidence type="ECO:0000313" key="1">
    <source>
        <dbReference type="EMBL" id="CUS38944.1"/>
    </source>
</evidence>
<accession>A0A0S4LQR3</accession>
<gene>
    <name evidence="1" type="ORF">COMA2_60064</name>
</gene>
<dbReference type="EMBL" id="CZPZ01000033">
    <property type="protein sequence ID" value="CUS38944.1"/>
    <property type="molecule type" value="Genomic_DNA"/>
</dbReference>
<sequence>MRKSTSPAINRIPVIEYRSSRLVYSLMAHPHGCPLSRQRARSRLIITDYSLRNQPPYSGRETQNFLRLDHRGGFLVLNPRCLCKVE</sequence>
<protein>
    <submittedName>
        <fullName evidence="1">Uncharacterized protein</fullName>
    </submittedName>
</protein>
<dbReference type="AlphaFoldDB" id="A0A0S4LQR3"/>
<organism evidence="1 2">
    <name type="scientific">Candidatus Nitrospira nitrificans</name>
    <dbReference type="NCBI Taxonomy" id="1742973"/>
    <lineage>
        <taxon>Bacteria</taxon>
        <taxon>Pseudomonadati</taxon>
        <taxon>Nitrospirota</taxon>
        <taxon>Nitrospiria</taxon>
        <taxon>Nitrospirales</taxon>
        <taxon>Nitrospiraceae</taxon>
        <taxon>Nitrospira</taxon>
    </lineage>
</organism>
<evidence type="ECO:0000313" key="2">
    <source>
        <dbReference type="Proteomes" id="UP000198736"/>
    </source>
</evidence>
<dbReference type="Proteomes" id="UP000198736">
    <property type="component" value="Unassembled WGS sequence"/>
</dbReference>
<name>A0A0S4LQR3_9BACT</name>